<accession>A0A9D1VRQ8</accession>
<name>A0A9D1VRQ8_9BACT</name>
<feature type="transmembrane region" description="Helical" evidence="1">
    <location>
        <begin position="55"/>
        <end position="75"/>
    </location>
</feature>
<evidence type="ECO:0000313" key="3">
    <source>
        <dbReference type="EMBL" id="HIX45785.1"/>
    </source>
</evidence>
<comment type="caution">
    <text evidence="3">The sequence shown here is derived from an EMBL/GenBank/DDBJ whole genome shotgun (WGS) entry which is preliminary data.</text>
</comment>
<dbReference type="AlphaFoldDB" id="A0A9D1VRQ8"/>
<proteinExistence type="predicted"/>
<dbReference type="InterPro" id="IPR025588">
    <property type="entry name" value="YcxB-like_C"/>
</dbReference>
<sequence length="168" mass="19615">MSDTIIMTTATYHIRHSRYFALLWREIWRDWWSIPLLLATALTVATCYDVRFGIVLLLVIFVIAPMLLFLAYYHFALRPECLYSVTPKSLLITDRGIDCIAYETQRHVLDWADVKRVAATPEAYLLYTGRYIFFYLPYEAFTTPAEQQCFHDKILSAICCKPNDEKPA</sequence>
<feature type="domain" description="YcxB-like C-terminal" evidence="2">
    <location>
        <begin position="94"/>
        <end position="148"/>
    </location>
</feature>
<keyword evidence="1" id="KW-1133">Transmembrane helix</keyword>
<gene>
    <name evidence="3" type="ORF">H9982_06150</name>
</gene>
<evidence type="ECO:0000313" key="4">
    <source>
        <dbReference type="Proteomes" id="UP000824246"/>
    </source>
</evidence>
<keyword evidence="1" id="KW-0472">Membrane</keyword>
<reference evidence="3" key="1">
    <citation type="journal article" date="2021" name="PeerJ">
        <title>Extensive microbial diversity within the chicken gut microbiome revealed by metagenomics and culture.</title>
        <authorList>
            <person name="Gilroy R."/>
            <person name="Ravi A."/>
            <person name="Getino M."/>
            <person name="Pursley I."/>
            <person name="Horton D.L."/>
            <person name="Alikhan N.F."/>
            <person name="Baker D."/>
            <person name="Gharbi K."/>
            <person name="Hall N."/>
            <person name="Watson M."/>
            <person name="Adriaenssens E.M."/>
            <person name="Foster-Nyarko E."/>
            <person name="Jarju S."/>
            <person name="Secka A."/>
            <person name="Antonio M."/>
            <person name="Oren A."/>
            <person name="Chaudhuri R.R."/>
            <person name="La Ragione R."/>
            <person name="Hildebrand F."/>
            <person name="Pallen M.J."/>
        </authorList>
    </citation>
    <scope>NUCLEOTIDE SEQUENCE</scope>
    <source>
        <strain evidence="3">ChiHjej12B11-16260</strain>
    </source>
</reference>
<dbReference type="Pfam" id="PF14317">
    <property type="entry name" value="YcxB"/>
    <property type="match status" value="1"/>
</dbReference>
<reference evidence="3" key="2">
    <citation type="submission" date="2021-04" db="EMBL/GenBank/DDBJ databases">
        <authorList>
            <person name="Gilroy R."/>
        </authorList>
    </citation>
    <scope>NUCLEOTIDE SEQUENCE</scope>
    <source>
        <strain evidence="3">ChiHjej12B11-16260</strain>
    </source>
</reference>
<dbReference type="Proteomes" id="UP000824246">
    <property type="component" value="Unassembled WGS sequence"/>
</dbReference>
<organism evidence="3 4">
    <name type="scientific">Candidatus Barnesiella excrementipullorum</name>
    <dbReference type="NCBI Taxonomy" id="2838479"/>
    <lineage>
        <taxon>Bacteria</taxon>
        <taxon>Pseudomonadati</taxon>
        <taxon>Bacteroidota</taxon>
        <taxon>Bacteroidia</taxon>
        <taxon>Bacteroidales</taxon>
        <taxon>Barnesiellaceae</taxon>
        <taxon>Barnesiella</taxon>
    </lineage>
</organism>
<evidence type="ECO:0000259" key="2">
    <source>
        <dbReference type="Pfam" id="PF14317"/>
    </source>
</evidence>
<dbReference type="EMBL" id="DXFB01000158">
    <property type="protein sequence ID" value="HIX45785.1"/>
    <property type="molecule type" value="Genomic_DNA"/>
</dbReference>
<evidence type="ECO:0000256" key="1">
    <source>
        <dbReference type="SAM" id="Phobius"/>
    </source>
</evidence>
<protein>
    <submittedName>
        <fullName evidence="3">YcxB family protein</fullName>
    </submittedName>
</protein>
<keyword evidence="1" id="KW-0812">Transmembrane</keyword>